<dbReference type="AlphaFoldDB" id="A0A2U3P2S9"/>
<dbReference type="Pfam" id="PF01113">
    <property type="entry name" value="DapB_N"/>
    <property type="match status" value="1"/>
</dbReference>
<evidence type="ECO:0000256" key="2">
    <source>
        <dbReference type="ARBA" id="ARBA00023002"/>
    </source>
</evidence>
<dbReference type="Proteomes" id="UP000240424">
    <property type="component" value="Unassembled WGS sequence"/>
</dbReference>
<dbReference type="CDD" id="cd24146">
    <property type="entry name" value="nat-AmDH_N_like"/>
    <property type="match status" value="1"/>
</dbReference>
<sequence length="354" mass="37358">MTIRVIQWATGPVGGAALQAIIDSPDLNLAGVYVFTESKVGVDAGTLVGRPPTGVLATNDRAAILALDADVVIHAASKAFPNNTNTDDIVALLESGKSVITITSYSHLPTYGADVHARINNACAAGGSRFHAAGEHPGFMFERLAATVTGLSGRVDRITVQEFVDCRAISERQMLVDLMGMGKPPEELSVDSRVFRGLSSQYEQSLAATADVLGLTIDEIRPSIHTATSDHDIEVACGVLPAGTVVGQIMSWTAYRKGVGVLVAEEYWTATGDIAERDLSEDSQSLVRVIVEGYPLLRVELKFDNAAVEGLPGVVSGQAAVAMTAIRAIPYVLESPPGVVIPAVFGAYQFPEAR</sequence>
<feature type="domain" description="Dihydrodipicolinate reductase N-terminal" evidence="3">
    <location>
        <begin position="9"/>
        <end position="76"/>
    </location>
</feature>
<dbReference type="STRING" id="1841861.GCA_900157365_04427"/>
<dbReference type="GO" id="GO:0008839">
    <property type="term" value="F:4-hydroxy-tetrahydrodipicolinate reductase"/>
    <property type="evidence" value="ECO:0007669"/>
    <property type="project" value="InterPro"/>
</dbReference>
<protein>
    <submittedName>
        <fullName evidence="4">Dihydrodipicolinate synthase</fullName>
    </submittedName>
</protein>
<dbReference type="InterPro" id="IPR000846">
    <property type="entry name" value="DapB_N"/>
</dbReference>
<dbReference type="EMBL" id="FUEZ01000003">
    <property type="protein sequence ID" value="SPM38050.1"/>
    <property type="molecule type" value="Genomic_DNA"/>
</dbReference>
<dbReference type="InterPro" id="IPR036291">
    <property type="entry name" value="NAD(P)-bd_dom_sf"/>
</dbReference>
<accession>A0A2U3P2S9</accession>
<name>A0A2U3P2S9_9MYCO</name>
<proteinExistence type="predicted"/>
<keyword evidence="5" id="KW-1185">Reference proteome</keyword>
<gene>
    <name evidence="4" type="ORF">MNAB215_225</name>
</gene>
<keyword evidence="1" id="KW-0521">NADP</keyword>
<evidence type="ECO:0000256" key="1">
    <source>
        <dbReference type="ARBA" id="ARBA00022857"/>
    </source>
</evidence>
<dbReference type="Gene3D" id="3.40.50.720">
    <property type="entry name" value="NAD(P)-binding Rossmann-like Domain"/>
    <property type="match status" value="1"/>
</dbReference>
<evidence type="ECO:0000313" key="5">
    <source>
        <dbReference type="Proteomes" id="UP000240424"/>
    </source>
</evidence>
<dbReference type="GO" id="GO:0009089">
    <property type="term" value="P:lysine biosynthetic process via diaminopimelate"/>
    <property type="evidence" value="ECO:0007669"/>
    <property type="project" value="InterPro"/>
</dbReference>
<organism evidence="4 5">
    <name type="scientific">Mycobacterium numidiamassiliense</name>
    <dbReference type="NCBI Taxonomy" id="1841861"/>
    <lineage>
        <taxon>Bacteria</taxon>
        <taxon>Bacillati</taxon>
        <taxon>Actinomycetota</taxon>
        <taxon>Actinomycetes</taxon>
        <taxon>Mycobacteriales</taxon>
        <taxon>Mycobacteriaceae</taxon>
        <taxon>Mycobacterium</taxon>
    </lineage>
</organism>
<dbReference type="SUPFAM" id="SSF51735">
    <property type="entry name" value="NAD(P)-binding Rossmann-fold domains"/>
    <property type="match status" value="1"/>
</dbReference>
<dbReference type="RefSeq" id="WP_245830094.1">
    <property type="nucleotide sequence ID" value="NZ_FUEZ01000003.1"/>
</dbReference>
<keyword evidence="2" id="KW-0560">Oxidoreductase</keyword>
<reference evidence="4 5" key="1">
    <citation type="submission" date="2017-01" db="EMBL/GenBank/DDBJ databases">
        <authorList>
            <consortium name="Urmite Genomes"/>
        </authorList>
    </citation>
    <scope>NUCLEOTIDE SEQUENCE [LARGE SCALE GENOMIC DNA]</scope>
    <source>
        <strain evidence="4 5">AB215</strain>
    </source>
</reference>
<evidence type="ECO:0000313" key="4">
    <source>
        <dbReference type="EMBL" id="SPM38050.1"/>
    </source>
</evidence>
<evidence type="ECO:0000259" key="3">
    <source>
        <dbReference type="Pfam" id="PF01113"/>
    </source>
</evidence>